<comment type="caution">
    <text evidence="5">The sequence shown here is derived from an EMBL/GenBank/DDBJ whole genome shotgun (WGS) entry which is preliminary data.</text>
</comment>
<evidence type="ECO:0000256" key="3">
    <source>
        <dbReference type="ARBA" id="ARBA00023163"/>
    </source>
</evidence>
<evidence type="ECO:0000313" key="8">
    <source>
        <dbReference type="Proteomes" id="UP000030146"/>
    </source>
</evidence>
<evidence type="ECO:0000313" key="7">
    <source>
        <dbReference type="Proteomes" id="UP000030130"/>
    </source>
</evidence>
<dbReference type="GO" id="GO:0006355">
    <property type="term" value="P:regulation of DNA-templated transcription"/>
    <property type="evidence" value="ECO:0007669"/>
    <property type="project" value="UniProtKB-ARBA"/>
</dbReference>
<dbReference type="InterPro" id="IPR019887">
    <property type="entry name" value="Tscrpt_reg_AsnC/Lrp_C"/>
</dbReference>
<dbReference type="InterPro" id="IPR036388">
    <property type="entry name" value="WH-like_DNA-bd_sf"/>
</dbReference>
<dbReference type="PROSITE" id="PS50956">
    <property type="entry name" value="HTH_ASNC_2"/>
    <property type="match status" value="1"/>
</dbReference>
<dbReference type="PRINTS" id="PR00033">
    <property type="entry name" value="HTHASNC"/>
</dbReference>
<keyword evidence="2" id="KW-0238">DNA-binding</keyword>
<reference evidence="5 7" key="1">
    <citation type="submission" date="2014-08" db="EMBL/GenBank/DDBJ databases">
        <title>Porphyromonas gulae strain:COT-052_OH1451 Genome sequencing.</title>
        <authorList>
            <person name="Wallis C."/>
            <person name="Deusch O."/>
            <person name="O'Flynn C."/>
            <person name="Davis I."/>
            <person name="Jospin G."/>
            <person name="Darling A.E."/>
            <person name="Coil D.A."/>
            <person name="Alexiev A."/>
            <person name="Horsfall A."/>
            <person name="Kirkwood N."/>
            <person name="Harris S."/>
            <person name="Eisen J.A."/>
        </authorList>
    </citation>
    <scope>NUCLEOTIDE SEQUENCE [LARGE SCALE GENOMIC DNA]</scope>
    <source>
        <strain evidence="7">COT-052 OH1451</strain>
        <strain evidence="5">COT-052_OH1451</strain>
    </source>
</reference>
<dbReference type="Proteomes" id="UP000030130">
    <property type="component" value="Unassembled WGS sequence"/>
</dbReference>
<dbReference type="OrthoDB" id="1094536at2"/>
<dbReference type="InterPro" id="IPR000485">
    <property type="entry name" value="AsnC-type_HTH_dom"/>
</dbReference>
<evidence type="ECO:0000256" key="1">
    <source>
        <dbReference type="ARBA" id="ARBA00023015"/>
    </source>
</evidence>
<proteinExistence type="predicted"/>
<protein>
    <submittedName>
        <fullName evidence="5">Transcriptional regulator</fullName>
    </submittedName>
</protein>
<dbReference type="InterPro" id="IPR019888">
    <property type="entry name" value="Tscrpt_reg_AsnC-like"/>
</dbReference>
<dbReference type="Gene3D" id="3.30.70.920">
    <property type="match status" value="1"/>
</dbReference>
<organism evidence="5 7">
    <name type="scientific">Porphyromonas gulae</name>
    <dbReference type="NCBI Taxonomy" id="111105"/>
    <lineage>
        <taxon>Bacteria</taxon>
        <taxon>Pseudomonadati</taxon>
        <taxon>Bacteroidota</taxon>
        <taxon>Bacteroidia</taxon>
        <taxon>Bacteroidales</taxon>
        <taxon>Porphyromonadaceae</taxon>
        <taxon>Porphyromonas</taxon>
    </lineage>
</organism>
<dbReference type="AlphaFoldDB" id="A0A099X0Z6"/>
<dbReference type="Gene3D" id="1.10.10.10">
    <property type="entry name" value="Winged helix-like DNA-binding domain superfamily/Winged helix DNA-binding domain"/>
    <property type="match status" value="1"/>
</dbReference>
<dbReference type="GeneID" id="57238959"/>
<dbReference type="InterPro" id="IPR036390">
    <property type="entry name" value="WH_DNA-bd_sf"/>
</dbReference>
<dbReference type="PANTHER" id="PTHR30154:SF34">
    <property type="entry name" value="TRANSCRIPTIONAL REGULATOR AZLB"/>
    <property type="match status" value="1"/>
</dbReference>
<gene>
    <name evidence="5" type="ORF">HR08_06955</name>
    <name evidence="6" type="ORF">HR15_06660</name>
</gene>
<dbReference type="EMBL" id="JRAI01000060">
    <property type="protein sequence ID" value="KGN85145.1"/>
    <property type="molecule type" value="Genomic_DNA"/>
</dbReference>
<dbReference type="eggNOG" id="COG1522">
    <property type="taxonomic scope" value="Bacteria"/>
</dbReference>
<evidence type="ECO:0000313" key="5">
    <source>
        <dbReference type="EMBL" id="KGN85145.1"/>
    </source>
</evidence>
<dbReference type="SMART" id="SM00344">
    <property type="entry name" value="HTH_ASNC"/>
    <property type="match status" value="1"/>
</dbReference>
<dbReference type="InterPro" id="IPR011008">
    <property type="entry name" value="Dimeric_a/b-barrel"/>
</dbReference>
<dbReference type="GO" id="GO:0005829">
    <property type="term" value="C:cytosol"/>
    <property type="evidence" value="ECO:0007669"/>
    <property type="project" value="TreeGrafter"/>
</dbReference>
<dbReference type="Pfam" id="PF01037">
    <property type="entry name" value="AsnC_trans_reg"/>
    <property type="match status" value="1"/>
</dbReference>
<accession>A0A099X0Z6</accession>
<dbReference type="CDD" id="cd00090">
    <property type="entry name" value="HTH_ARSR"/>
    <property type="match status" value="1"/>
</dbReference>
<evidence type="ECO:0000259" key="4">
    <source>
        <dbReference type="PROSITE" id="PS50956"/>
    </source>
</evidence>
<dbReference type="PANTHER" id="PTHR30154">
    <property type="entry name" value="LEUCINE-RESPONSIVE REGULATORY PROTEIN"/>
    <property type="match status" value="1"/>
</dbReference>
<dbReference type="EMBL" id="JRAK01000091">
    <property type="protein sequence ID" value="KGN87058.1"/>
    <property type="molecule type" value="Genomic_DNA"/>
</dbReference>
<reference evidence="6 8" key="2">
    <citation type="submission" date="2014-08" db="EMBL/GenBank/DDBJ databases">
        <title>Porphyromonas gulae strain:COT-052_OH3439 Genome sequencing.</title>
        <authorList>
            <person name="Wallis C."/>
            <person name="Deusch O."/>
            <person name="O'Flynn C."/>
            <person name="Davis I."/>
            <person name="Jospin G."/>
            <person name="Darling A.E."/>
            <person name="Coil D.A."/>
            <person name="Alexiev A."/>
            <person name="Horsfall A."/>
            <person name="Kirkwood N."/>
            <person name="Harris S."/>
            <person name="Eisen J.A."/>
        </authorList>
    </citation>
    <scope>NUCLEOTIDE SEQUENCE [LARGE SCALE GENOMIC DNA]</scope>
    <source>
        <strain evidence="8">COT-052 OH3439</strain>
        <strain evidence="6">COT-052_OH3439</strain>
    </source>
</reference>
<dbReference type="SUPFAM" id="SSF46785">
    <property type="entry name" value="Winged helix' DNA-binding domain"/>
    <property type="match status" value="1"/>
</dbReference>
<keyword evidence="8" id="KW-1185">Reference proteome</keyword>
<dbReference type="RefSeq" id="WP_018965672.1">
    <property type="nucleotide sequence ID" value="NZ_CALUCC010000048.1"/>
</dbReference>
<dbReference type="SUPFAM" id="SSF54909">
    <property type="entry name" value="Dimeric alpha+beta barrel"/>
    <property type="match status" value="1"/>
</dbReference>
<dbReference type="Pfam" id="PF13412">
    <property type="entry name" value="HTH_24"/>
    <property type="match status" value="1"/>
</dbReference>
<sequence>MERLDKLDRRILSIISNNARMPFKDVAEECGVSRAAVHQRVQRMIEMGVITGSGYHINPKSLGFRTCTYVGVRLEKASMYKDVLPHLYNIPEIVECHYTTGPYSLLIKLFAIDNDHLMDILNSTIQEIPGIVSTETLISLAEGFNRGIKIPEGDQ</sequence>
<name>A0A099X0Z6_9PORP</name>
<evidence type="ECO:0000256" key="2">
    <source>
        <dbReference type="ARBA" id="ARBA00023125"/>
    </source>
</evidence>
<keyword evidence="1" id="KW-0805">Transcription regulation</keyword>
<dbReference type="GO" id="GO:0043565">
    <property type="term" value="F:sequence-specific DNA binding"/>
    <property type="evidence" value="ECO:0007669"/>
    <property type="project" value="InterPro"/>
</dbReference>
<evidence type="ECO:0000313" key="6">
    <source>
        <dbReference type="EMBL" id="KGN87058.1"/>
    </source>
</evidence>
<dbReference type="Proteomes" id="UP000030146">
    <property type="component" value="Unassembled WGS sequence"/>
</dbReference>
<dbReference type="PATRIC" id="fig|111105.18.peg.52"/>
<feature type="domain" description="HTH asnC-type" evidence="4">
    <location>
        <begin position="4"/>
        <end position="65"/>
    </location>
</feature>
<dbReference type="InterPro" id="IPR011991">
    <property type="entry name" value="ArsR-like_HTH"/>
</dbReference>
<dbReference type="STRING" id="111105.HR09_07465"/>
<dbReference type="GO" id="GO:0043200">
    <property type="term" value="P:response to amino acid"/>
    <property type="evidence" value="ECO:0007669"/>
    <property type="project" value="TreeGrafter"/>
</dbReference>
<keyword evidence="3" id="KW-0804">Transcription</keyword>